<dbReference type="EMBL" id="MF782455">
    <property type="protein sequence ID" value="ATZ80613.1"/>
    <property type="molecule type" value="Genomic_DNA"/>
</dbReference>
<dbReference type="Gene3D" id="1.10.150.520">
    <property type="match status" value="1"/>
</dbReference>
<sequence length="221" mass="26448">MVDLNSIKLIILDMDNTIYNYDKCNDVAVEKVLKYCESISDKDYNQLYSKYYDIKRLVNSLFSGTAISHDKLLQFKIFVENNEWNNKSKIELTMQLYDIYMNEFFENIEPYSMLYIFLKKCIEKNIKVVILTNNLLEIQLRIFNLLQLEKYIENIYTSYEIGYEKPNNNCFNYIIDKYKFEKSEICMIGDSRKHDYEGAINFGIHAILFDKLSYDNLIKKL</sequence>
<keyword evidence="3" id="KW-0378">Hydrolase</keyword>
<organism evidence="5">
    <name type="scientific">Bodo saltans virus</name>
    <dbReference type="NCBI Taxonomy" id="2024608"/>
    <lineage>
        <taxon>Viruses</taxon>
        <taxon>Varidnaviria</taxon>
        <taxon>Bamfordvirae</taxon>
        <taxon>Nucleocytoviricota</taxon>
        <taxon>Megaviricetes</taxon>
        <taxon>Imitervirales</taxon>
        <taxon>Mimiviridae</taxon>
        <taxon>Klosneuvirinae</taxon>
        <taxon>Theiavirus</taxon>
        <taxon>Theiavirus salishense</taxon>
    </lineage>
</organism>
<gene>
    <name evidence="5" type="ORF">BMW23_0566</name>
</gene>
<dbReference type="GO" id="GO:0046872">
    <property type="term" value="F:metal ion binding"/>
    <property type="evidence" value="ECO:0007669"/>
    <property type="project" value="UniProtKB-KW"/>
</dbReference>
<dbReference type="InterPro" id="IPR023214">
    <property type="entry name" value="HAD_sf"/>
</dbReference>
<dbReference type="GO" id="GO:0044281">
    <property type="term" value="P:small molecule metabolic process"/>
    <property type="evidence" value="ECO:0007669"/>
    <property type="project" value="UniProtKB-ARBA"/>
</dbReference>
<dbReference type="SUPFAM" id="SSF56784">
    <property type="entry name" value="HAD-like"/>
    <property type="match status" value="1"/>
</dbReference>
<accession>A0A2H4UUK2</accession>
<name>A0A2H4UUK2_9VIRU</name>
<protein>
    <submittedName>
        <fullName evidence="5">Haloacid dehalogenase</fullName>
    </submittedName>
</protein>
<evidence type="ECO:0000256" key="3">
    <source>
        <dbReference type="ARBA" id="ARBA00022801"/>
    </source>
</evidence>
<dbReference type="InterPro" id="IPR041492">
    <property type="entry name" value="HAD_2"/>
</dbReference>
<reference evidence="5" key="1">
    <citation type="journal article" date="2017" name="Elife">
        <title>The kinetoplastid-infecting Bodo saltans virus (BsV), a window into the most abundant giant viruses in the sea.</title>
        <authorList>
            <person name="Deeg C.M."/>
            <person name="Chow C.-E.T."/>
            <person name="Suttle C.A."/>
        </authorList>
    </citation>
    <scope>NUCLEOTIDE SEQUENCE</scope>
    <source>
        <strain evidence="5">NG1</strain>
    </source>
</reference>
<keyword evidence="2" id="KW-0479">Metal-binding</keyword>
<evidence type="ECO:0000256" key="4">
    <source>
        <dbReference type="ARBA" id="ARBA00022842"/>
    </source>
</evidence>
<evidence type="ECO:0000313" key="5">
    <source>
        <dbReference type="EMBL" id="ATZ80613.1"/>
    </source>
</evidence>
<dbReference type="SFLD" id="SFLDS00003">
    <property type="entry name" value="Haloacid_Dehalogenase"/>
    <property type="match status" value="1"/>
</dbReference>
<dbReference type="PANTHER" id="PTHR46470">
    <property type="entry name" value="N-ACYLNEURAMINATE-9-PHOSPHATASE"/>
    <property type="match status" value="1"/>
</dbReference>
<dbReference type="Proteomes" id="UP000240325">
    <property type="component" value="Segment"/>
</dbReference>
<dbReference type="InterPro" id="IPR006439">
    <property type="entry name" value="HAD-SF_hydro_IA"/>
</dbReference>
<dbReference type="PANTHER" id="PTHR46470:SF2">
    <property type="entry name" value="GLYCERALDEHYDE 3-PHOSPHATE PHOSPHATASE"/>
    <property type="match status" value="1"/>
</dbReference>
<dbReference type="SFLD" id="SFLDG01129">
    <property type="entry name" value="C1.5:_HAD__Beta-PGM__Phosphata"/>
    <property type="match status" value="1"/>
</dbReference>
<dbReference type="Pfam" id="PF13419">
    <property type="entry name" value="HAD_2"/>
    <property type="match status" value="1"/>
</dbReference>
<dbReference type="NCBIfam" id="TIGR01549">
    <property type="entry name" value="HAD-SF-IA-v1"/>
    <property type="match status" value="1"/>
</dbReference>
<dbReference type="InterPro" id="IPR051400">
    <property type="entry name" value="HAD-like_hydrolase"/>
</dbReference>
<proteinExistence type="predicted"/>
<evidence type="ECO:0000313" key="6">
    <source>
        <dbReference type="Proteomes" id="UP000240325"/>
    </source>
</evidence>
<comment type="cofactor">
    <cofactor evidence="1">
        <name>Mg(2+)</name>
        <dbReference type="ChEBI" id="CHEBI:18420"/>
    </cofactor>
</comment>
<dbReference type="Gene3D" id="3.40.50.1000">
    <property type="entry name" value="HAD superfamily/HAD-like"/>
    <property type="match status" value="1"/>
</dbReference>
<evidence type="ECO:0000256" key="2">
    <source>
        <dbReference type="ARBA" id="ARBA00022723"/>
    </source>
</evidence>
<dbReference type="GO" id="GO:0016791">
    <property type="term" value="F:phosphatase activity"/>
    <property type="evidence" value="ECO:0007669"/>
    <property type="project" value="TreeGrafter"/>
</dbReference>
<dbReference type="InterPro" id="IPR036412">
    <property type="entry name" value="HAD-like_sf"/>
</dbReference>
<keyword evidence="4" id="KW-0460">Magnesium</keyword>
<evidence type="ECO:0000256" key="1">
    <source>
        <dbReference type="ARBA" id="ARBA00001946"/>
    </source>
</evidence>
<keyword evidence="6" id="KW-1185">Reference proteome</keyword>